<evidence type="ECO:0000256" key="1">
    <source>
        <dbReference type="ARBA" id="ARBA00005352"/>
    </source>
</evidence>
<keyword evidence="5" id="KW-1185">Reference proteome</keyword>
<dbReference type="InterPro" id="IPR043987">
    <property type="entry name" value="CCZ1/INTU/HSP4_longin_1"/>
</dbReference>
<feature type="compositionally biased region" description="Low complexity" evidence="2">
    <location>
        <begin position="550"/>
        <end position="566"/>
    </location>
</feature>
<feature type="region of interest" description="Disordered" evidence="2">
    <location>
        <begin position="516"/>
        <end position="576"/>
    </location>
</feature>
<feature type="compositionally biased region" description="Polar residues" evidence="2">
    <location>
        <begin position="458"/>
        <end position="470"/>
    </location>
</feature>
<proteinExistence type="inferred from homology"/>
<comment type="similarity">
    <text evidence="1">Belongs to the CCZ1 family.</text>
</comment>
<feature type="compositionally biased region" description="Pro residues" evidence="2">
    <location>
        <begin position="842"/>
        <end position="855"/>
    </location>
</feature>
<feature type="region of interest" description="Disordered" evidence="2">
    <location>
        <begin position="336"/>
        <end position="433"/>
    </location>
</feature>
<feature type="compositionally biased region" description="Acidic residues" evidence="2">
    <location>
        <begin position="517"/>
        <end position="532"/>
    </location>
</feature>
<comment type="caution">
    <text evidence="4">The sequence shown here is derived from an EMBL/GenBank/DDBJ whole genome shotgun (WGS) entry which is preliminary data.</text>
</comment>
<dbReference type="Pfam" id="PF19031">
    <property type="entry name" value="Intu_longin_1"/>
    <property type="match status" value="1"/>
</dbReference>
<accession>A0ABQ9NRU4</accession>
<dbReference type="Proteomes" id="UP001172684">
    <property type="component" value="Unassembled WGS sequence"/>
</dbReference>
<protein>
    <recommendedName>
        <fullName evidence="3">CCZ1/INTU/HSP4 first Longin domain-containing protein</fullName>
    </recommendedName>
</protein>
<gene>
    <name evidence="4" type="ORF">H2201_004800</name>
</gene>
<feature type="compositionally biased region" description="Polar residues" evidence="2">
    <location>
        <begin position="790"/>
        <end position="827"/>
    </location>
</feature>
<dbReference type="PANTHER" id="PTHR13056">
    <property type="entry name" value="VACUOLAR FUSION PROTEIN CCZ1 HOMOLOG-RELATED"/>
    <property type="match status" value="1"/>
</dbReference>
<evidence type="ECO:0000256" key="2">
    <source>
        <dbReference type="SAM" id="MobiDB-lite"/>
    </source>
</evidence>
<feature type="compositionally biased region" description="Polar residues" evidence="2">
    <location>
        <begin position="365"/>
        <end position="388"/>
    </location>
</feature>
<dbReference type="PANTHER" id="PTHR13056:SF0">
    <property type="entry name" value="VACUOLAR FUSION PROTEIN CCZ1 HOMOLOG-RELATED"/>
    <property type="match status" value="1"/>
</dbReference>
<evidence type="ECO:0000313" key="5">
    <source>
        <dbReference type="Proteomes" id="UP001172684"/>
    </source>
</evidence>
<dbReference type="InterPro" id="IPR013176">
    <property type="entry name" value="Ccz1"/>
</dbReference>
<evidence type="ECO:0000313" key="4">
    <source>
        <dbReference type="EMBL" id="KAJ9665139.1"/>
    </source>
</evidence>
<evidence type="ECO:0000259" key="3">
    <source>
        <dbReference type="Pfam" id="PF19031"/>
    </source>
</evidence>
<feature type="region of interest" description="Disordered" evidence="2">
    <location>
        <begin position="769"/>
        <end position="857"/>
    </location>
</feature>
<dbReference type="EMBL" id="JAPDRL010000032">
    <property type="protein sequence ID" value="KAJ9665139.1"/>
    <property type="molecule type" value="Genomic_DNA"/>
</dbReference>
<feature type="region of interest" description="Disordered" evidence="2">
    <location>
        <begin position="448"/>
        <end position="488"/>
    </location>
</feature>
<sequence length="932" mass="100501">MSASTERAGKVIPAQLSFLAVYNPSLGPTDETFRDQVVFYYSKAAKTRRKGGSQDADIEKELHEEENEKLRQIGLAQGMVNFAASFSNGEAVDSVETEKSRIVMHELEKGWWILASVDLTRLPATQATSATASGSGPNTEPAVEYSSREVSPPALLLQQLLRAHSIFLLHHGPSLSDLFIRLTRPKFCNIMEKFWTRFASNWDVLLHGSPAVDIYNGMKLAAGGELGIGVGEEEWGSGEREVLEHFASSTDGLVDLIVARFGEPSEEQQRDPSAKKHAAHTSEYLEPWMGSGQHPGAADGVIFSGVGAISRSSLRDVSAWMQWIYGYGDYAYGVRDNPTSTRKYRRRNARGQVSNGRPLPRRFSTGRTITPDNQGDTASNHAKPSQSEALPKGIPPPIVSAVEKSLDRASEAVDASRGAQQSESDRSGSGFMDPDVWVKYLTLGYGSSWGGKRPGTPRTASQRTVTQNDSGGRGRSEEPPLQHIDPQPEVNQLEERLKTQIAAENAGHFIIGLKGDLEDDRDEDPDATDAGDGDWGTRTLLRTLHIEVTKSTAPKSHTSSSDSSSQEPPPAQPPRQRLRVLVYVHRPFIYTLLFHPHTSTLSLPAFYRNLHTYLAPLHRPLSASTAPSRVSARIQAASNPYTTTSQSAATPNDQPIYDLVFDPRTLTIHSSIPNIPEPGSAAAEGIAVPGLGSGSGGLGSREAPWTRVEALNVHAQILATVAGTRREVHEIERTCKTGRGWWVVWMRLPPSQTSRPESPMRDLAQNRLEDESNAEGAGYASPQRLHRETTASSTASIQAVRSENNVSATSLVPGDSASNHPSSTPPSRSEGGDTAIQDPDPEPPSPPLPPQPPHLVPTSSLREAFLVRRARDAVPVKASGQRGASGMWMVGLGASSGVSGGAAAGAAGPRGLAEGIGVDARRYVEGLLSLSR</sequence>
<organism evidence="4 5">
    <name type="scientific">Coniosporium apollinis</name>
    <dbReference type="NCBI Taxonomy" id="61459"/>
    <lineage>
        <taxon>Eukaryota</taxon>
        <taxon>Fungi</taxon>
        <taxon>Dikarya</taxon>
        <taxon>Ascomycota</taxon>
        <taxon>Pezizomycotina</taxon>
        <taxon>Dothideomycetes</taxon>
        <taxon>Dothideomycetes incertae sedis</taxon>
        <taxon>Coniosporium</taxon>
    </lineage>
</organism>
<name>A0ABQ9NRU4_9PEZI</name>
<reference evidence="4" key="1">
    <citation type="submission" date="2022-10" db="EMBL/GenBank/DDBJ databases">
        <title>Culturing micro-colonial fungi from biological soil crusts in the Mojave desert and describing Neophaeococcomyces mojavensis, and introducing the new genera and species Taxawa tesnikishii.</title>
        <authorList>
            <person name="Kurbessoian T."/>
            <person name="Stajich J.E."/>
        </authorList>
    </citation>
    <scope>NUCLEOTIDE SEQUENCE</scope>
    <source>
        <strain evidence="4">TK_1</strain>
    </source>
</reference>
<feature type="domain" description="CCZ1/INTU/HSP4 first Longin" evidence="3">
    <location>
        <begin position="17"/>
        <end position="120"/>
    </location>
</feature>